<evidence type="ECO:0000313" key="4">
    <source>
        <dbReference type="Proteomes" id="UP000563151"/>
    </source>
</evidence>
<dbReference type="PANTHER" id="PTHR42915:SF1">
    <property type="entry name" value="PEPTIDOGLYCAN BETA-N-ACETYLMURAMIDASE NAMZ"/>
    <property type="match status" value="1"/>
</dbReference>
<dbReference type="RefSeq" id="WP_035145490.1">
    <property type="nucleotide sequence ID" value="NZ_JAAZWO010000013.1"/>
</dbReference>
<dbReference type="Gene3D" id="3.40.50.12170">
    <property type="entry name" value="Uncharacterised protein PF07075, DUF1343"/>
    <property type="match status" value="1"/>
</dbReference>
<evidence type="ECO:0000259" key="1">
    <source>
        <dbReference type="Pfam" id="PF07075"/>
    </source>
</evidence>
<organism evidence="3 4">
    <name type="scientific">Clostridium tetanomorphum</name>
    <dbReference type="NCBI Taxonomy" id="1553"/>
    <lineage>
        <taxon>Bacteria</taxon>
        <taxon>Bacillati</taxon>
        <taxon>Bacillota</taxon>
        <taxon>Clostridia</taxon>
        <taxon>Eubacteriales</taxon>
        <taxon>Clostridiaceae</taxon>
        <taxon>Clostridium</taxon>
    </lineage>
</organism>
<dbReference type="Pfam" id="PF07075">
    <property type="entry name" value="NamZ_N"/>
    <property type="match status" value="1"/>
</dbReference>
<dbReference type="Pfam" id="PF20732">
    <property type="entry name" value="NamZ_C"/>
    <property type="match status" value="1"/>
</dbReference>
<feature type="domain" description="Peptidoglycan beta-N-acetylmuramidase NamZ N-terminal" evidence="1">
    <location>
        <begin position="24"/>
        <end position="223"/>
    </location>
</feature>
<keyword evidence="4" id="KW-1185">Reference proteome</keyword>
<evidence type="ECO:0000313" key="3">
    <source>
        <dbReference type="EMBL" id="MBC2398386.1"/>
    </source>
</evidence>
<gene>
    <name evidence="3" type="ORF">HGG79_11485</name>
</gene>
<dbReference type="InterPro" id="IPR008302">
    <property type="entry name" value="NamZ"/>
</dbReference>
<dbReference type="Gene3D" id="3.90.1150.140">
    <property type="match status" value="1"/>
</dbReference>
<dbReference type="GO" id="GO:0033922">
    <property type="term" value="F:peptidoglycan beta-N-acetylmuramidase activity"/>
    <property type="evidence" value="ECO:0007669"/>
    <property type="project" value="InterPro"/>
</dbReference>
<accession>A0A923EBU6</accession>
<dbReference type="PANTHER" id="PTHR42915">
    <property type="entry name" value="HYPOTHETICAL 460 KDA PROTEIN IN FEUA-SIGW INTERGENIC REGION [PRECURSOR]"/>
    <property type="match status" value="1"/>
</dbReference>
<reference evidence="3 4" key="1">
    <citation type="submission" date="2020-04" db="EMBL/GenBank/DDBJ databases">
        <title>Genomic insights into acetone-butanol-ethanol (ABE) fermentation by sequencing solventogenic clostridia strains.</title>
        <authorList>
            <person name="Brown S."/>
        </authorList>
    </citation>
    <scope>NUCLEOTIDE SEQUENCE [LARGE SCALE GENOMIC DNA]</scope>
    <source>
        <strain evidence="3 4">DJ011</strain>
    </source>
</reference>
<dbReference type="AlphaFoldDB" id="A0A923EBU6"/>
<name>A0A923EBU6_CLOTT</name>
<dbReference type="Proteomes" id="UP000563151">
    <property type="component" value="Unassembled WGS sequence"/>
</dbReference>
<dbReference type="InterPro" id="IPR048502">
    <property type="entry name" value="NamZ_N"/>
</dbReference>
<feature type="domain" description="Peptidoglycan beta-N-acetylmuramidase NamZ C-terminal" evidence="2">
    <location>
        <begin position="227"/>
        <end position="382"/>
    </location>
</feature>
<sequence>MSSIKLGIDNIDKYIDDLFKNKRIGLITNQTGVDSNLNSTIDLFNEKTNLVALYSPEHGIRGDIQAGEKVNNYIDEKTELNVYSLYGKNKRPSHEVLKNIDILVFDIQDVGSRFYTYLYTMAYAMESCKKFNKVFTVLDRPNPIGGEEVEGNILDVNYKSFIGLYPITQRYGLTIGELAILFNEEFRIGCNLKVIKMEGWSRHMYFQDTKLPWIMPSPNMPTIDTALVYNGTCVFEGTNISEGRGTTKPFQIIGAPWLNPYKIAEEMNEIMLPGVKFRPIYFTPTFSKYTDVLCRGVEIHVTDIKKFKPVITGISLLYKIKEVSKDKFEFTPPYIKNGKQMIDYNTGGSYIRENKITLEEINLMWKEDAMKFKKIKEKYHVY</sequence>
<dbReference type="PIRSF" id="PIRSF016719">
    <property type="entry name" value="UCP016719"/>
    <property type="match status" value="1"/>
</dbReference>
<comment type="caution">
    <text evidence="3">The sequence shown here is derived from an EMBL/GenBank/DDBJ whole genome shotgun (WGS) entry which is preliminary data.</text>
</comment>
<dbReference type="InterPro" id="IPR048503">
    <property type="entry name" value="NamZ_C"/>
</dbReference>
<protein>
    <submittedName>
        <fullName evidence="3">DUF1343 domain-containing protein</fullName>
    </submittedName>
</protein>
<proteinExistence type="predicted"/>
<evidence type="ECO:0000259" key="2">
    <source>
        <dbReference type="Pfam" id="PF20732"/>
    </source>
</evidence>
<dbReference type="EMBL" id="JAAZWO010000013">
    <property type="protein sequence ID" value="MBC2398386.1"/>
    <property type="molecule type" value="Genomic_DNA"/>
</dbReference>